<feature type="compositionally biased region" description="Basic residues" evidence="1">
    <location>
        <begin position="13"/>
        <end position="25"/>
    </location>
</feature>
<organism evidence="2">
    <name type="scientific">Arion vulgaris</name>
    <dbReference type="NCBI Taxonomy" id="1028688"/>
    <lineage>
        <taxon>Eukaryota</taxon>
        <taxon>Metazoa</taxon>
        <taxon>Spiralia</taxon>
        <taxon>Lophotrochozoa</taxon>
        <taxon>Mollusca</taxon>
        <taxon>Gastropoda</taxon>
        <taxon>Heterobranchia</taxon>
        <taxon>Euthyneura</taxon>
        <taxon>Panpulmonata</taxon>
        <taxon>Eupulmonata</taxon>
        <taxon>Stylommatophora</taxon>
        <taxon>Helicina</taxon>
        <taxon>Arionoidea</taxon>
        <taxon>Arionidae</taxon>
        <taxon>Arion</taxon>
    </lineage>
</organism>
<dbReference type="EMBL" id="HACG01009457">
    <property type="protein sequence ID" value="CEK56322.1"/>
    <property type="molecule type" value="Transcribed_RNA"/>
</dbReference>
<feature type="non-terminal residue" evidence="2">
    <location>
        <position position="1"/>
    </location>
</feature>
<feature type="non-terminal residue" evidence="2">
    <location>
        <position position="93"/>
    </location>
</feature>
<sequence>AGTSEGPDIGKDQHRHRHLTRKAQKATKDGNEIPPVQDFGGAGDTGAFMTSSDWNKNATSRIMAVDQQQRQQQLGPLSCDIIVTDVEQEGRIH</sequence>
<protein>
    <submittedName>
        <fullName evidence="2">Uncharacterized protein</fullName>
    </submittedName>
</protein>
<name>A0A0B6YJF2_9EUPU</name>
<evidence type="ECO:0000256" key="1">
    <source>
        <dbReference type="SAM" id="MobiDB-lite"/>
    </source>
</evidence>
<evidence type="ECO:0000313" key="2">
    <source>
        <dbReference type="EMBL" id="CEK56322.1"/>
    </source>
</evidence>
<dbReference type="AlphaFoldDB" id="A0A0B6YJF2"/>
<gene>
    <name evidence="2" type="primary">ORF27360</name>
</gene>
<proteinExistence type="predicted"/>
<accession>A0A0B6YJF2</accession>
<reference evidence="2" key="1">
    <citation type="submission" date="2014-12" db="EMBL/GenBank/DDBJ databases">
        <title>Insight into the proteome of Arion vulgaris.</title>
        <authorList>
            <person name="Aradska J."/>
            <person name="Bulat T."/>
            <person name="Smidak R."/>
            <person name="Sarate P."/>
            <person name="Gangsoo J."/>
            <person name="Sialana F."/>
            <person name="Bilban M."/>
            <person name="Lubec G."/>
        </authorList>
    </citation>
    <scope>NUCLEOTIDE SEQUENCE</scope>
    <source>
        <tissue evidence="2">Skin</tissue>
    </source>
</reference>
<feature type="region of interest" description="Disordered" evidence="1">
    <location>
        <begin position="1"/>
        <end position="46"/>
    </location>
</feature>